<dbReference type="PANTHER" id="PTHR34135:SF2">
    <property type="entry name" value="LYSOZYME"/>
    <property type="match status" value="1"/>
</dbReference>
<dbReference type="RefSeq" id="WP_182704346.1">
    <property type="nucleotide sequence ID" value="NZ_JACJII010000001.1"/>
</dbReference>
<dbReference type="GO" id="GO:0016998">
    <property type="term" value="P:cell wall macromolecule catabolic process"/>
    <property type="evidence" value="ECO:0007669"/>
    <property type="project" value="InterPro"/>
</dbReference>
<dbReference type="GO" id="GO:0003796">
    <property type="term" value="F:lysozyme activity"/>
    <property type="evidence" value="ECO:0007669"/>
    <property type="project" value="InterPro"/>
</dbReference>
<dbReference type="AlphaFoldDB" id="A0A7W3MUP2"/>
<dbReference type="GO" id="GO:0016052">
    <property type="term" value="P:carbohydrate catabolic process"/>
    <property type="evidence" value="ECO:0007669"/>
    <property type="project" value="TreeGrafter"/>
</dbReference>
<dbReference type="SMART" id="SM00641">
    <property type="entry name" value="Glyco_25"/>
    <property type="match status" value="1"/>
</dbReference>
<accession>A0A7W3MUP2</accession>
<dbReference type="InterPro" id="IPR002053">
    <property type="entry name" value="Glyco_hydro_25"/>
</dbReference>
<evidence type="ECO:0000256" key="2">
    <source>
        <dbReference type="ARBA" id="ARBA00022801"/>
    </source>
</evidence>
<dbReference type="Proteomes" id="UP000539313">
    <property type="component" value="Unassembled WGS sequence"/>
</dbReference>
<dbReference type="Gene3D" id="3.20.20.80">
    <property type="entry name" value="Glycosidases"/>
    <property type="match status" value="1"/>
</dbReference>
<dbReference type="PANTHER" id="PTHR34135">
    <property type="entry name" value="LYSOZYME"/>
    <property type="match status" value="1"/>
</dbReference>
<proteinExistence type="inferred from homology"/>
<protein>
    <submittedName>
        <fullName evidence="4">GH25 family lysozyme M1 (1,4-beta-N-acetylmuramidase)</fullName>
    </submittedName>
</protein>
<keyword evidence="3" id="KW-0326">Glycosidase</keyword>
<organism evidence="4 5">
    <name type="scientific">Thermomonospora cellulosilytica</name>
    <dbReference type="NCBI Taxonomy" id="1411118"/>
    <lineage>
        <taxon>Bacteria</taxon>
        <taxon>Bacillati</taxon>
        <taxon>Actinomycetota</taxon>
        <taxon>Actinomycetes</taxon>
        <taxon>Streptosporangiales</taxon>
        <taxon>Thermomonosporaceae</taxon>
        <taxon>Thermomonospora</taxon>
    </lineage>
</organism>
<dbReference type="PROSITE" id="PS51904">
    <property type="entry name" value="GLYCOSYL_HYDROL_F25_2"/>
    <property type="match status" value="1"/>
</dbReference>
<evidence type="ECO:0000256" key="3">
    <source>
        <dbReference type="ARBA" id="ARBA00023295"/>
    </source>
</evidence>
<dbReference type="Pfam" id="PF01183">
    <property type="entry name" value="Glyco_hydro_25"/>
    <property type="match status" value="1"/>
</dbReference>
<sequence length="325" mass="35128">MPEPSTALLFGVDVASYQGEPDWRRVYDSGVRFAFSKVSEGTGYTNPTWPHNRRGMLALGEGFVPGVYHFLRSDADPVAQARYFVDKAGDLTRFAVALDVEPRSDVGSRPTAAQARAWVAEVKRLTGGHRVLGYYPRWWWDQTGRPELTFFDGLWQSHYVSGEGDPATLYARVPADWWTGFGGESVKILQFSSSASVPGISGRCDVNAYRGSLAQLKTLTLGPQEDDMPYGTLATGPAAQTPVAIPAGRATTFGVAADPSRVSVPEVKLRVAMHRKGGGTGWTVKEITLTAEQPTASLALPDQCDAIAVERGEVGAAVEVAWYTA</sequence>
<dbReference type="InterPro" id="IPR017853">
    <property type="entry name" value="GH"/>
</dbReference>
<gene>
    <name evidence="4" type="ORF">HNR21_001140</name>
</gene>
<reference evidence="4 5" key="1">
    <citation type="submission" date="2020-08" db="EMBL/GenBank/DDBJ databases">
        <title>Sequencing the genomes of 1000 actinobacteria strains.</title>
        <authorList>
            <person name="Klenk H.-P."/>
        </authorList>
    </citation>
    <scope>NUCLEOTIDE SEQUENCE [LARGE SCALE GENOMIC DNA]</scope>
    <source>
        <strain evidence="4 5">DSM 45823</strain>
    </source>
</reference>
<evidence type="ECO:0000256" key="1">
    <source>
        <dbReference type="ARBA" id="ARBA00010646"/>
    </source>
</evidence>
<dbReference type="InterPro" id="IPR018077">
    <property type="entry name" value="Glyco_hydro_fam25_subgr"/>
</dbReference>
<name>A0A7W3MUP2_9ACTN</name>
<keyword evidence="5" id="KW-1185">Reference proteome</keyword>
<dbReference type="EMBL" id="JACJII010000001">
    <property type="protein sequence ID" value="MBA9002258.1"/>
    <property type="molecule type" value="Genomic_DNA"/>
</dbReference>
<dbReference type="SUPFAM" id="SSF51445">
    <property type="entry name" value="(Trans)glycosidases"/>
    <property type="match status" value="1"/>
</dbReference>
<comment type="caution">
    <text evidence="4">The sequence shown here is derived from an EMBL/GenBank/DDBJ whole genome shotgun (WGS) entry which is preliminary data.</text>
</comment>
<keyword evidence="2" id="KW-0378">Hydrolase</keyword>
<dbReference type="CDD" id="cd00599">
    <property type="entry name" value="GH25_muramidase"/>
    <property type="match status" value="1"/>
</dbReference>
<comment type="similarity">
    <text evidence="1">Belongs to the glycosyl hydrolase 25 family.</text>
</comment>
<dbReference type="GO" id="GO:0009253">
    <property type="term" value="P:peptidoglycan catabolic process"/>
    <property type="evidence" value="ECO:0007669"/>
    <property type="project" value="InterPro"/>
</dbReference>
<evidence type="ECO:0000313" key="4">
    <source>
        <dbReference type="EMBL" id="MBA9002258.1"/>
    </source>
</evidence>
<evidence type="ECO:0000313" key="5">
    <source>
        <dbReference type="Proteomes" id="UP000539313"/>
    </source>
</evidence>